<gene>
    <name evidence="5" type="ORF">D9V41_00205</name>
</gene>
<sequence length="1041" mass="114141">MRHSHSMSTAIFGRDDWISRLRDDVARTVTSHGGLVLVSGEAGIGKTTLIGASIEHARSLGAVAAVGTCSSSQGTPMLWPWTQAFRALQRALGTAEFDALAADVGLDPTELGGIDDRSGPEFAFFDAVATLLAMISHRQPLVVVIEDLHWADATSVQLLEFLARHTWFERILVIGTYRDTEIDPAREAHRVLTALMPQAGTIQLAGLDLEAVGDLVHRVTGQHPPATFVQRLHHRSGGNPFFVEQTARLWASGHGEQALTPGVTDAVRSRLRPLPSATLALLQAAAVLGNPSTLRVLAAIAGQSIDDCSSALAAALTARLLRTTSEGVYEFVHDLVRETVLNDLDPATEARWHAAIVRVLDDHPQAVLPGQAAEHAVQAGELIDAERTVDLLVAAGRDANSRLDLPTSTGYYRQAAAITRDVERRALIRLDLAAEMHFAARLERTPRAEAVALLNELLDEATQRSPVTAARLALGLYSYSEIDRRRVMALLRTSSAALLSGPLPEADDDVYSAVVEHLAEAARADADDDSLSTMLSVHHAVLWRAGKAAQRQRVVAELQTVARRHGDRTTEQFAASLLWATMLEQNDPGYLEQYRAFAALASRYETPIFAASEHIDAALIAGFRGRFDEAWERCERGEKALPHERIFNWAVHYLRWVLHLRRGDGEQARHALSLLADSAFNYDVLCAAQAAEEGRYREALDLLERVDENGDGVPRILYDRVLALAAAGTGDAVLIDRARERLIALSGTWSVDLYGMELGGPIDLYLGMLETAAGHQHLAVEYLERAARQAEHLSSPFWAATAQLALIEALRDDDPRRHAVEERLVPTLADLDAPRLERRAAEVLSRPARPTERPAEPREGNEFRRDGALWRLGWKGEAVTLPHAKGLADLHTLITASGADISSADLLNPHHDPQVEATLRLRAEPVLDDTARQQYRTRLEELDELLDAAGLAGDVERRDALLVERTALIDELRAATRIGGRPRRLGDETERARKTVTARIRDALRKIDAAHPALGAHLRGSVNTGTFCSYRPSEPVDWRLR</sequence>
<dbReference type="EMBL" id="RDBF01000001">
    <property type="protein sequence ID" value="RLV57120.1"/>
    <property type="molecule type" value="Genomic_DNA"/>
</dbReference>
<organism evidence="5 6">
    <name type="scientific">Aeromicrobium phragmitis</name>
    <dbReference type="NCBI Taxonomy" id="2478914"/>
    <lineage>
        <taxon>Bacteria</taxon>
        <taxon>Bacillati</taxon>
        <taxon>Actinomycetota</taxon>
        <taxon>Actinomycetes</taxon>
        <taxon>Propionibacteriales</taxon>
        <taxon>Nocardioidaceae</taxon>
        <taxon>Aeromicrobium</taxon>
    </lineage>
</organism>
<feature type="compositionally biased region" description="Basic and acidic residues" evidence="3">
    <location>
        <begin position="849"/>
        <end position="862"/>
    </location>
</feature>
<evidence type="ECO:0000256" key="2">
    <source>
        <dbReference type="ARBA" id="ARBA00022840"/>
    </source>
</evidence>
<keyword evidence="6" id="KW-1185">Reference proteome</keyword>
<evidence type="ECO:0000313" key="6">
    <source>
        <dbReference type="Proteomes" id="UP000282515"/>
    </source>
</evidence>
<dbReference type="GO" id="GO:0005524">
    <property type="term" value="F:ATP binding"/>
    <property type="evidence" value="ECO:0007669"/>
    <property type="project" value="UniProtKB-KW"/>
</dbReference>
<dbReference type="Pfam" id="PF13191">
    <property type="entry name" value="AAA_16"/>
    <property type="match status" value="1"/>
</dbReference>
<dbReference type="GO" id="GO:0005737">
    <property type="term" value="C:cytoplasm"/>
    <property type="evidence" value="ECO:0007669"/>
    <property type="project" value="TreeGrafter"/>
</dbReference>
<evidence type="ECO:0000259" key="4">
    <source>
        <dbReference type="Pfam" id="PF13191"/>
    </source>
</evidence>
<dbReference type="GO" id="GO:0004016">
    <property type="term" value="F:adenylate cyclase activity"/>
    <property type="evidence" value="ECO:0007669"/>
    <property type="project" value="TreeGrafter"/>
</dbReference>
<protein>
    <submittedName>
        <fullName evidence="5">ATPase</fullName>
    </submittedName>
</protein>
<dbReference type="InterPro" id="IPR027417">
    <property type="entry name" value="P-loop_NTPase"/>
</dbReference>
<dbReference type="PANTHER" id="PTHR16305">
    <property type="entry name" value="TESTICULAR SOLUBLE ADENYLYL CYCLASE"/>
    <property type="match status" value="1"/>
</dbReference>
<dbReference type="SUPFAM" id="SSF52540">
    <property type="entry name" value="P-loop containing nucleoside triphosphate hydrolases"/>
    <property type="match status" value="1"/>
</dbReference>
<comment type="caution">
    <text evidence="5">The sequence shown here is derived from an EMBL/GenBank/DDBJ whole genome shotgun (WGS) entry which is preliminary data.</text>
</comment>
<dbReference type="InterPro" id="IPR041664">
    <property type="entry name" value="AAA_16"/>
</dbReference>
<evidence type="ECO:0000313" key="5">
    <source>
        <dbReference type="EMBL" id="RLV57120.1"/>
    </source>
</evidence>
<dbReference type="OrthoDB" id="3795727at2"/>
<feature type="domain" description="Orc1-like AAA ATPase" evidence="4">
    <location>
        <begin position="11"/>
        <end position="174"/>
    </location>
</feature>
<keyword evidence="1" id="KW-0547">Nucleotide-binding</keyword>
<keyword evidence="2" id="KW-0067">ATP-binding</keyword>
<dbReference type="AlphaFoldDB" id="A0A3L8PP62"/>
<evidence type="ECO:0000256" key="3">
    <source>
        <dbReference type="SAM" id="MobiDB-lite"/>
    </source>
</evidence>
<accession>A0A3L8PP62</accession>
<dbReference type="PANTHER" id="PTHR16305:SF35">
    <property type="entry name" value="TRANSCRIPTIONAL ACTIVATOR DOMAIN"/>
    <property type="match status" value="1"/>
</dbReference>
<evidence type="ECO:0000256" key="1">
    <source>
        <dbReference type="ARBA" id="ARBA00022741"/>
    </source>
</evidence>
<dbReference type="Proteomes" id="UP000282515">
    <property type="component" value="Unassembled WGS sequence"/>
</dbReference>
<name>A0A3L8PP62_9ACTN</name>
<proteinExistence type="predicted"/>
<feature type="region of interest" description="Disordered" evidence="3">
    <location>
        <begin position="843"/>
        <end position="862"/>
    </location>
</feature>
<reference evidence="5 6" key="1">
    <citation type="submission" date="2018-10" db="EMBL/GenBank/DDBJ databases">
        <title>Aeromicrobium sp. 9W16Y-2 whole genome shotgun sequence.</title>
        <authorList>
            <person name="Li F."/>
        </authorList>
    </citation>
    <scope>NUCLEOTIDE SEQUENCE [LARGE SCALE GENOMIC DNA]</scope>
    <source>
        <strain evidence="5 6">9W16Y-2</strain>
    </source>
</reference>
<dbReference type="Gene3D" id="3.40.50.300">
    <property type="entry name" value="P-loop containing nucleotide triphosphate hydrolases"/>
    <property type="match status" value="1"/>
</dbReference>